<protein>
    <recommendedName>
        <fullName evidence="3">Lipoprotein</fullName>
    </recommendedName>
</protein>
<reference evidence="1" key="1">
    <citation type="submission" date="2023-06" db="EMBL/GenBank/DDBJ databases">
        <title>Phylogenetic Diversity of Rhizobium strains.</title>
        <authorList>
            <person name="Moura F.T."/>
            <person name="Helene L.C.F."/>
            <person name="Hungria M."/>
        </authorList>
    </citation>
    <scope>NUCLEOTIDE SEQUENCE</scope>
    <source>
        <strain evidence="1">CCGE526</strain>
    </source>
</reference>
<gene>
    <name evidence="1" type="ORF">PY649_05980</name>
</gene>
<dbReference type="Proteomes" id="UP001172645">
    <property type="component" value="Unassembled WGS sequence"/>
</dbReference>
<sequence length="90" mass="9820">MKLPLIASLIAVACSLSGCIHEAISHQIHDKGDDARCQSYGAKPGTEAYMNCRLTTDANRSMDRMSIAQRQMAIQGAMNSAYANVHPFTY</sequence>
<dbReference type="EMBL" id="JARFYM010000003">
    <property type="protein sequence ID" value="MDL2398443.1"/>
    <property type="molecule type" value="Genomic_DNA"/>
</dbReference>
<dbReference type="RefSeq" id="WP_285867294.1">
    <property type="nucleotide sequence ID" value="NZ_JARFYM010000003.1"/>
</dbReference>
<organism evidence="1 2">
    <name type="scientific">Rhizobium mayense</name>
    <dbReference type="NCBI Taxonomy" id="1312184"/>
    <lineage>
        <taxon>Bacteria</taxon>
        <taxon>Pseudomonadati</taxon>
        <taxon>Pseudomonadota</taxon>
        <taxon>Alphaproteobacteria</taxon>
        <taxon>Hyphomicrobiales</taxon>
        <taxon>Rhizobiaceae</taxon>
        <taxon>Rhizobium/Agrobacterium group</taxon>
        <taxon>Rhizobium</taxon>
    </lineage>
</organism>
<dbReference type="PROSITE" id="PS51257">
    <property type="entry name" value="PROKAR_LIPOPROTEIN"/>
    <property type="match status" value="1"/>
</dbReference>
<name>A0ABT7JQ20_9HYPH</name>
<evidence type="ECO:0000313" key="1">
    <source>
        <dbReference type="EMBL" id="MDL2398443.1"/>
    </source>
</evidence>
<evidence type="ECO:0000313" key="2">
    <source>
        <dbReference type="Proteomes" id="UP001172645"/>
    </source>
</evidence>
<evidence type="ECO:0008006" key="3">
    <source>
        <dbReference type="Google" id="ProtNLM"/>
    </source>
</evidence>
<comment type="caution">
    <text evidence="1">The sequence shown here is derived from an EMBL/GenBank/DDBJ whole genome shotgun (WGS) entry which is preliminary data.</text>
</comment>
<proteinExistence type="predicted"/>
<accession>A0ABT7JQ20</accession>
<keyword evidence="2" id="KW-1185">Reference proteome</keyword>